<dbReference type="Proteomes" id="UP000663848">
    <property type="component" value="Unassembled WGS sequence"/>
</dbReference>
<comment type="caution">
    <text evidence="2">The sequence shown here is derived from an EMBL/GenBank/DDBJ whole genome shotgun (WGS) entry which is preliminary data.</text>
</comment>
<dbReference type="Gene3D" id="2.60.120.200">
    <property type="match status" value="2"/>
</dbReference>
<sequence>MGREKIRKLNDVHDIPTITKWSTRTKAIVGGSIATAVVAVIIVAVVPPVVLLSQKQDVASTVTSTQASTVISIYWCLDTLTSDSSNVYIGTLMNGATYFSTTSSQPFVAYGQGLSLTSSSSQYMTIATPFVDLTYKSFTIETWIFSSAAYSGDSGIFGQCECSSCSNQCLYLLVRGTSLYAGFTLNDISGSSTLAANLWYHVAFVYNYDTKQQILYLNGVQDAIKSSASPYQGVNGSINIGSTLVFTIRNYFNGYIDNVKLTTRAKTANEILTAATLAGYYSFDSPSPYNDNGPNGANGTQNGAVIVSGYVNQAIRFTGSSSYFYAYGFFQVGYAVYASKPFSVALWINPASMTSSTIVQFSWSLTSSRCHNLMGLWSNTGINGQIVVQGWAWPIIIGPFISTGTWTHVSVTYSFTNGLTLYVNGTLFGSTGSVAFSNSGYITYLQLGYMYSCTSNSITNNGYQGSVDEVYIYSREITQAEVSALASV</sequence>
<feature type="transmembrane region" description="Helical" evidence="1">
    <location>
        <begin position="27"/>
        <end position="51"/>
    </location>
</feature>
<keyword evidence="1" id="KW-0472">Membrane</keyword>
<protein>
    <submittedName>
        <fullName evidence="2">Uncharacterized protein</fullName>
    </submittedName>
</protein>
<dbReference type="AlphaFoldDB" id="A0A821J5F6"/>
<gene>
    <name evidence="2" type="ORF">QYT958_LOCUS18425</name>
</gene>
<evidence type="ECO:0000313" key="3">
    <source>
        <dbReference type="Proteomes" id="UP000663848"/>
    </source>
</evidence>
<dbReference type="InterPro" id="IPR013320">
    <property type="entry name" value="ConA-like_dom_sf"/>
</dbReference>
<organism evidence="2 3">
    <name type="scientific">Rotaria socialis</name>
    <dbReference type="NCBI Taxonomy" id="392032"/>
    <lineage>
        <taxon>Eukaryota</taxon>
        <taxon>Metazoa</taxon>
        <taxon>Spiralia</taxon>
        <taxon>Gnathifera</taxon>
        <taxon>Rotifera</taxon>
        <taxon>Eurotatoria</taxon>
        <taxon>Bdelloidea</taxon>
        <taxon>Philodinida</taxon>
        <taxon>Philodinidae</taxon>
        <taxon>Rotaria</taxon>
    </lineage>
</organism>
<evidence type="ECO:0000256" key="1">
    <source>
        <dbReference type="SAM" id="Phobius"/>
    </source>
</evidence>
<keyword evidence="1" id="KW-1133">Transmembrane helix</keyword>
<dbReference type="EMBL" id="CAJOBR010002910">
    <property type="protein sequence ID" value="CAF4712047.1"/>
    <property type="molecule type" value="Genomic_DNA"/>
</dbReference>
<reference evidence="2" key="1">
    <citation type="submission" date="2021-02" db="EMBL/GenBank/DDBJ databases">
        <authorList>
            <person name="Nowell W R."/>
        </authorList>
    </citation>
    <scope>NUCLEOTIDE SEQUENCE</scope>
</reference>
<keyword evidence="1" id="KW-0812">Transmembrane</keyword>
<proteinExistence type="predicted"/>
<name>A0A821J5F6_9BILA</name>
<dbReference type="Pfam" id="PF13385">
    <property type="entry name" value="Laminin_G_3"/>
    <property type="match status" value="2"/>
</dbReference>
<accession>A0A821J5F6</accession>
<dbReference type="SUPFAM" id="SSF49899">
    <property type="entry name" value="Concanavalin A-like lectins/glucanases"/>
    <property type="match status" value="2"/>
</dbReference>
<evidence type="ECO:0000313" key="2">
    <source>
        <dbReference type="EMBL" id="CAF4712047.1"/>
    </source>
</evidence>